<evidence type="ECO:0000313" key="1">
    <source>
        <dbReference type="EMBL" id="MEB3750956.1"/>
    </source>
</evidence>
<dbReference type="EMBL" id="JPYA02000002">
    <property type="protein sequence ID" value="MEB3750956.1"/>
    <property type="molecule type" value="Genomic_DNA"/>
</dbReference>
<evidence type="ECO:0000313" key="2">
    <source>
        <dbReference type="Proteomes" id="UP000029267"/>
    </source>
</evidence>
<dbReference type="Proteomes" id="UP000029267">
    <property type="component" value="Unassembled WGS sequence"/>
</dbReference>
<organism evidence="1 2">
    <name type="scientific">Geobacillus icigianus</name>
    <dbReference type="NCBI Taxonomy" id="1430331"/>
    <lineage>
        <taxon>Bacteria</taxon>
        <taxon>Bacillati</taxon>
        <taxon>Bacillota</taxon>
        <taxon>Bacilli</taxon>
        <taxon>Bacillales</taxon>
        <taxon>Anoxybacillaceae</taxon>
        <taxon>Geobacillus</taxon>
    </lineage>
</organism>
<protein>
    <submittedName>
        <fullName evidence="1">Uncharacterized protein</fullName>
    </submittedName>
</protein>
<comment type="caution">
    <text evidence="1">The sequence shown here is derived from an EMBL/GenBank/DDBJ whole genome shotgun (WGS) entry which is preliminary data.</text>
</comment>
<reference evidence="1 2" key="1">
    <citation type="journal article" date="2014" name="Genome Announc.">
        <title>Draft Genome Sequence of Geobacillus icigianus Strain G1w1T Isolated from Hot Springs in the Valley of Geysers, Kamchatka (Russian Federation).</title>
        <authorList>
            <person name="Bryanskaya A.V."/>
            <person name="Rozanov A.S."/>
            <person name="Logacheva M.D."/>
            <person name="Kotenko A.V."/>
            <person name="Peltek S.E."/>
        </authorList>
    </citation>
    <scope>NUCLEOTIDE SEQUENCE [LARGE SCALE GENOMIC DNA]</scope>
    <source>
        <strain evidence="1 2">G1w1</strain>
    </source>
</reference>
<name>A0ABU6BGC6_9BACL</name>
<keyword evidence="2" id="KW-1185">Reference proteome</keyword>
<gene>
    <name evidence="1" type="ORF">EP10_001797</name>
</gene>
<accession>A0ABU6BGC6</accession>
<proteinExistence type="predicted"/>
<sequence>MIEGGKPLIKPISQIEKPCRIRIAFQTLPHCSKETAVFHQAIEEDDEKPLLPFINGRTRKKQDRATRRFELKNDVVKPCPRFNYQLYRSSHAALPATGRQFSPAAVNRPRALQASGWRRRCKGDETLRAARSDQRRKRRSLLVRFLHGRIEIKNRWRCG</sequence>